<keyword evidence="2" id="KW-1185">Reference proteome</keyword>
<sequence>MYNSVSCLSDFTKGIEHSVMIKQNKDKITPFMINNKSKDKTHTQVSSSPFIAEGLRFSPAVTQLKIS</sequence>
<accession>A0ABS8S6A2</accession>
<dbReference type="Proteomes" id="UP000823775">
    <property type="component" value="Unassembled WGS sequence"/>
</dbReference>
<dbReference type="EMBL" id="JACEIK010000310">
    <property type="protein sequence ID" value="MCD7454651.1"/>
    <property type="molecule type" value="Genomic_DNA"/>
</dbReference>
<evidence type="ECO:0000313" key="2">
    <source>
        <dbReference type="Proteomes" id="UP000823775"/>
    </source>
</evidence>
<protein>
    <submittedName>
        <fullName evidence="1">Uncharacterized protein</fullName>
    </submittedName>
</protein>
<proteinExistence type="predicted"/>
<evidence type="ECO:0000313" key="1">
    <source>
        <dbReference type="EMBL" id="MCD7454651.1"/>
    </source>
</evidence>
<reference evidence="1 2" key="1">
    <citation type="journal article" date="2021" name="BMC Genomics">
        <title>Datura genome reveals duplications of psychoactive alkaloid biosynthetic genes and high mutation rate following tissue culture.</title>
        <authorList>
            <person name="Rajewski A."/>
            <person name="Carter-House D."/>
            <person name="Stajich J."/>
            <person name="Litt A."/>
        </authorList>
    </citation>
    <scope>NUCLEOTIDE SEQUENCE [LARGE SCALE GENOMIC DNA]</scope>
    <source>
        <strain evidence="1">AR-01</strain>
    </source>
</reference>
<comment type="caution">
    <text evidence="1">The sequence shown here is derived from an EMBL/GenBank/DDBJ whole genome shotgun (WGS) entry which is preliminary data.</text>
</comment>
<organism evidence="1 2">
    <name type="scientific">Datura stramonium</name>
    <name type="common">Jimsonweed</name>
    <name type="synonym">Common thornapple</name>
    <dbReference type="NCBI Taxonomy" id="4076"/>
    <lineage>
        <taxon>Eukaryota</taxon>
        <taxon>Viridiplantae</taxon>
        <taxon>Streptophyta</taxon>
        <taxon>Embryophyta</taxon>
        <taxon>Tracheophyta</taxon>
        <taxon>Spermatophyta</taxon>
        <taxon>Magnoliopsida</taxon>
        <taxon>eudicotyledons</taxon>
        <taxon>Gunneridae</taxon>
        <taxon>Pentapetalae</taxon>
        <taxon>asterids</taxon>
        <taxon>lamiids</taxon>
        <taxon>Solanales</taxon>
        <taxon>Solanaceae</taxon>
        <taxon>Solanoideae</taxon>
        <taxon>Datureae</taxon>
        <taxon>Datura</taxon>
    </lineage>
</organism>
<gene>
    <name evidence="1" type="ORF">HAX54_025544</name>
</gene>
<name>A0ABS8S6A2_DATST</name>